<dbReference type="InterPro" id="IPR020904">
    <property type="entry name" value="Sc_DH/Rdtase_CS"/>
</dbReference>
<dbReference type="FunFam" id="3.40.50.720:FF:000084">
    <property type="entry name" value="Short-chain dehydrogenase reductase"/>
    <property type="match status" value="1"/>
</dbReference>
<dbReference type="GO" id="GO:0048038">
    <property type="term" value="F:quinone binding"/>
    <property type="evidence" value="ECO:0007669"/>
    <property type="project" value="TreeGrafter"/>
</dbReference>
<keyword evidence="3" id="KW-0812">Transmembrane</keyword>
<name>A0A845DNK7_9BACI</name>
<dbReference type="GO" id="GO:0008206">
    <property type="term" value="P:bile acid metabolic process"/>
    <property type="evidence" value="ECO:0007669"/>
    <property type="project" value="UniProtKB-ARBA"/>
</dbReference>
<evidence type="ECO:0000256" key="3">
    <source>
        <dbReference type="SAM" id="Phobius"/>
    </source>
</evidence>
<evidence type="ECO:0000256" key="2">
    <source>
        <dbReference type="ARBA" id="ARBA00023002"/>
    </source>
</evidence>
<reference evidence="4 5" key="1">
    <citation type="submission" date="2019-11" db="EMBL/GenBank/DDBJ databases">
        <title>Genome sequences of 17 halophilic strains isolated from different environments.</title>
        <authorList>
            <person name="Furrow R.E."/>
        </authorList>
    </citation>
    <scope>NUCLEOTIDE SEQUENCE [LARGE SCALE GENOMIC DNA]</scope>
    <source>
        <strain evidence="4 5">22511_23_Filter</strain>
    </source>
</reference>
<dbReference type="PROSITE" id="PS00061">
    <property type="entry name" value="ADH_SHORT"/>
    <property type="match status" value="1"/>
</dbReference>
<dbReference type="PRINTS" id="PR00081">
    <property type="entry name" value="GDHRDH"/>
</dbReference>
<dbReference type="PRINTS" id="PR00080">
    <property type="entry name" value="SDRFAMILY"/>
</dbReference>
<dbReference type="InterPro" id="IPR036291">
    <property type="entry name" value="NAD(P)-bd_dom_sf"/>
</dbReference>
<gene>
    <name evidence="4" type="ORF">GLW04_03570</name>
</gene>
<dbReference type="Proteomes" id="UP000460949">
    <property type="component" value="Unassembled WGS sequence"/>
</dbReference>
<sequence>MSERNETVLITGAAAGIGFGTAVYYAENGCQVIGVDKDRERGRKAMENLPGEKGVFYYCDVSDPQSTAGLFKQLNEDNRSFSILINNAGESTFTSLFELSVEDWDRILNTNLRSVFLFSKLSAALWKKNGTKGRIVNMASTRALMSEPDSEAYAASKGGITALTHALASSLSPWSIRVNCISPGWIHTGQEELTEADHAQHLSNRVGHTTDVAKACFYLTDPDNDFVNGENLVIDGGMTRKMMYEE</sequence>
<dbReference type="EMBL" id="WMET01000001">
    <property type="protein sequence ID" value="MYL18953.1"/>
    <property type="molecule type" value="Genomic_DNA"/>
</dbReference>
<dbReference type="SUPFAM" id="SSF51735">
    <property type="entry name" value="NAD(P)-binding Rossmann-fold domains"/>
    <property type="match status" value="1"/>
</dbReference>
<dbReference type="AlphaFoldDB" id="A0A845DNK7"/>
<dbReference type="GO" id="GO:0016616">
    <property type="term" value="F:oxidoreductase activity, acting on the CH-OH group of donors, NAD or NADP as acceptor"/>
    <property type="evidence" value="ECO:0007669"/>
    <property type="project" value="TreeGrafter"/>
</dbReference>
<evidence type="ECO:0000256" key="1">
    <source>
        <dbReference type="ARBA" id="ARBA00006484"/>
    </source>
</evidence>
<dbReference type="GO" id="GO:0006633">
    <property type="term" value="P:fatty acid biosynthetic process"/>
    <property type="evidence" value="ECO:0007669"/>
    <property type="project" value="TreeGrafter"/>
</dbReference>
<protein>
    <submittedName>
        <fullName evidence="4">SDR family oxidoreductase</fullName>
    </submittedName>
</protein>
<comment type="caution">
    <text evidence="4">The sequence shown here is derived from an EMBL/GenBank/DDBJ whole genome shotgun (WGS) entry which is preliminary data.</text>
</comment>
<evidence type="ECO:0000313" key="5">
    <source>
        <dbReference type="Proteomes" id="UP000460949"/>
    </source>
</evidence>
<organism evidence="4 5">
    <name type="scientific">Halobacillus litoralis</name>
    <dbReference type="NCBI Taxonomy" id="45668"/>
    <lineage>
        <taxon>Bacteria</taxon>
        <taxon>Bacillati</taxon>
        <taxon>Bacillota</taxon>
        <taxon>Bacilli</taxon>
        <taxon>Bacillales</taxon>
        <taxon>Bacillaceae</taxon>
        <taxon>Halobacillus</taxon>
    </lineage>
</organism>
<dbReference type="Pfam" id="PF13561">
    <property type="entry name" value="adh_short_C2"/>
    <property type="match status" value="1"/>
</dbReference>
<dbReference type="PANTHER" id="PTHR42760:SF133">
    <property type="entry name" value="3-OXOACYL-[ACYL-CARRIER-PROTEIN] REDUCTASE"/>
    <property type="match status" value="1"/>
</dbReference>
<dbReference type="InterPro" id="IPR002347">
    <property type="entry name" value="SDR_fam"/>
</dbReference>
<dbReference type="Gene3D" id="3.40.50.720">
    <property type="entry name" value="NAD(P)-binding Rossmann-like Domain"/>
    <property type="match status" value="1"/>
</dbReference>
<comment type="similarity">
    <text evidence="1">Belongs to the short-chain dehydrogenases/reductases (SDR) family.</text>
</comment>
<feature type="transmembrane region" description="Helical" evidence="3">
    <location>
        <begin position="7"/>
        <end position="26"/>
    </location>
</feature>
<proteinExistence type="inferred from homology"/>
<dbReference type="RefSeq" id="WP_160835387.1">
    <property type="nucleotide sequence ID" value="NZ_WMET01000001.1"/>
</dbReference>
<keyword evidence="2" id="KW-0560">Oxidoreductase</keyword>
<accession>A0A845DNK7</accession>
<evidence type="ECO:0000313" key="4">
    <source>
        <dbReference type="EMBL" id="MYL18953.1"/>
    </source>
</evidence>
<keyword evidence="3" id="KW-0472">Membrane</keyword>
<dbReference type="PANTHER" id="PTHR42760">
    <property type="entry name" value="SHORT-CHAIN DEHYDROGENASES/REDUCTASES FAMILY MEMBER"/>
    <property type="match status" value="1"/>
</dbReference>
<keyword evidence="3" id="KW-1133">Transmembrane helix</keyword>